<comment type="subcellular location">
    <subcellularLocation>
        <location evidence="7">Cell membrane</location>
        <topology evidence="7">Single-pass membrane protein</topology>
    </subcellularLocation>
</comment>
<dbReference type="Gene3D" id="3.30.1490.480">
    <property type="entry name" value="Endolytic murein transglycosylase"/>
    <property type="match status" value="2"/>
</dbReference>
<keyword evidence="5 7" id="KW-0456">Lyase</keyword>
<proteinExistence type="inferred from homology"/>
<dbReference type="PANTHER" id="PTHR30518:SF2">
    <property type="entry name" value="ENDOLYTIC MUREIN TRANSGLYCOSYLASE"/>
    <property type="match status" value="1"/>
</dbReference>
<evidence type="ECO:0000313" key="9">
    <source>
        <dbReference type="Proteomes" id="UP000617402"/>
    </source>
</evidence>
<keyword evidence="1 7" id="KW-1003">Cell membrane</keyword>
<dbReference type="Gene3D" id="3.30.160.60">
    <property type="entry name" value="Classic Zinc Finger"/>
    <property type="match status" value="1"/>
</dbReference>
<sequence>MRREKRGRSTKLFFMIILIIGIIALQVFYTYQEGITPLEPGAGHDIIVNIPSNVSAKEIGGILEQQKVIRSSWAFSLYTRFHGSESLKAGDYLLNSGSSVPQILDQLNDGKTLLYTFTIPEGYTIRQITDLLVNKGLVDKEAFRKALATVPFDYDYLRGLPSNEKRLEGFLFPATYRIQRDTPPEDIIRMLVNRFNQELTPEVRARLKELNMSVHDAVTLASLVEREAAKEEDRPKIAAVFLNRLKKNMKLEACSTVQYLLDQPKAKLYYKDLEIESPYNTYKHGGLPPGPIASPGQASLKAVLYPENVDYLYFVAKGDGYHYFSRTYSEHLQAMAKYNN</sequence>
<gene>
    <name evidence="7 8" type="primary">mltG</name>
    <name evidence="8" type="ORF">H1S01_14140</name>
</gene>
<dbReference type="NCBIfam" id="TIGR00247">
    <property type="entry name" value="endolytic transglycosylase MltG"/>
    <property type="match status" value="1"/>
</dbReference>
<evidence type="ECO:0000256" key="5">
    <source>
        <dbReference type="ARBA" id="ARBA00023239"/>
    </source>
</evidence>
<organism evidence="8 9">
    <name type="scientific">Heliobacterium chlorum</name>
    <dbReference type="NCBI Taxonomy" id="2698"/>
    <lineage>
        <taxon>Bacteria</taxon>
        <taxon>Bacillati</taxon>
        <taxon>Bacillota</taxon>
        <taxon>Clostridia</taxon>
        <taxon>Eubacteriales</taxon>
        <taxon>Heliobacteriaceae</taxon>
        <taxon>Heliobacterium</taxon>
    </lineage>
</organism>
<comment type="similarity">
    <text evidence="7">Belongs to the transglycosylase MltG family.</text>
</comment>
<evidence type="ECO:0000313" key="8">
    <source>
        <dbReference type="EMBL" id="MBC9785630.1"/>
    </source>
</evidence>
<dbReference type="PANTHER" id="PTHR30518">
    <property type="entry name" value="ENDOLYTIC MUREIN TRANSGLYCOSYLASE"/>
    <property type="match status" value="1"/>
</dbReference>
<dbReference type="RefSeq" id="WP_188041077.1">
    <property type="nucleotide sequence ID" value="NZ_JACVHF010000016.1"/>
</dbReference>
<evidence type="ECO:0000256" key="2">
    <source>
        <dbReference type="ARBA" id="ARBA00022692"/>
    </source>
</evidence>
<feature type="transmembrane region" description="Helical" evidence="7">
    <location>
        <begin position="12"/>
        <end position="31"/>
    </location>
</feature>
<dbReference type="EC" id="4.2.2.29" evidence="7"/>
<keyword evidence="6 7" id="KW-0961">Cell wall biogenesis/degradation</keyword>
<comment type="function">
    <text evidence="7">Functions as a peptidoglycan terminase that cleaves nascent peptidoglycan strands endolytically to terminate their elongation.</text>
</comment>
<dbReference type="HAMAP" id="MF_02065">
    <property type="entry name" value="MltG"/>
    <property type="match status" value="1"/>
</dbReference>
<reference evidence="8 9" key="1">
    <citation type="submission" date="2020-07" db="EMBL/GenBank/DDBJ databases">
        <title>Draft whole-genome sequence of Heliobacterium chlorum DSM 3682, type strain.</title>
        <authorList>
            <person name="Kyndt J.A."/>
            <person name="Meyer T.E."/>
            <person name="Imhoff J.F."/>
        </authorList>
    </citation>
    <scope>NUCLEOTIDE SEQUENCE [LARGE SCALE GENOMIC DNA]</scope>
    <source>
        <strain evidence="8 9">DSM 3682</strain>
    </source>
</reference>
<dbReference type="CDD" id="cd08010">
    <property type="entry name" value="MltG_like"/>
    <property type="match status" value="1"/>
</dbReference>
<evidence type="ECO:0000256" key="4">
    <source>
        <dbReference type="ARBA" id="ARBA00023136"/>
    </source>
</evidence>
<accession>A0ABR7T4D2</accession>
<keyword evidence="3 7" id="KW-1133">Transmembrane helix</keyword>
<evidence type="ECO:0000256" key="7">
    <source>
        <dbReference type="HAMAP-Rule" id="MF_02065"/>
    </source>
</evidence>
<protein>
    <recommendedName>
        <fullName evidence="7">Endolytic murein transglycosylase</fullName>
        <ecNumber evidence="7">4.2.2.29</ecNumber>
    </recommendedName>
    <alternativeName>
        <fullName evidence="7">Peptidoglycan lytic transglycosylase</fullName>
    </alternativeName>
    <alternativeName>
        <fullName evidence="7">Peptidoglycan polymerization terminase</fullName>
    </alternativeName>
</protein>
<evidence type="ECO:0000256" key="3">
    <source>
        <dbReference type="ARBA" id="ARBA00022989"/>
    </source>
</evidence>
<dbReference type="InterPro" id="IPR003770">
    <property type="entry name" value="MLTG-like"/>
</dbReference>
<comment type="catalytic activity">
    <reaction evidence="7">
        <text>a peptidoglycan chain = a peptidoglycan chain with N-acetyl-1,6-anhydromuramyl-[peptide] at the reducing end + a peptidoglycan chain with N-acetylglucosamine at the non-reducing end.</text>
        <dbReference type="EC" id="4.2.2.29"/>
    </reaction>
</comment>
<dbReference type="Proteomes" id="UP000617402">
    <property type="component" value="Unassembled WGS sequence"/>
</dbReference>
<comment type="caution">
    <text evidence="8">The sequence shown here is derived from an EMBL/GenBank/DDBJ whole genome shotgun (WGS) entry which is preliminary data.</text>
</comment>
<feature type="site" description="Important for catalytic activity" evidence="7">
    <location>
        <position position="227"/>
    </location>
</feature>
<dbReference type="Pfam" id="PF02618">
    <property type="entry name" value="YceG"/>
    <property type="match status" value="1"/>
</dbReference>
<keyword evidence="4 7" id="KW-0472">Membrane</keyword>
<keyword evidence="2 7" id="KW-0812">Transmembrane</keyword>
<evidence type="ECO:0000256" key="6">
    <source>
        <dbReference type="ARBA" id="ARBA00023316"/>
    </source>
</evidence>
<name>A0ABR7T4D2_HELCL</name>
<dbReference type="EMBL" id="JACVHF010000016">
    <property type="protein sequence ID" value="MBC9785630.1"/>
    <property type="molecule type" value="Genomic_DNA"/>
</dbReference>
<evidence type="ECO:0000256" key="1">
    <source>
        <dbReference type="ARBA" id="ARBA00022475"/>
    </source>
</evidence>
<keyword evidence="9" id="KW-1185">Reference proteome</keyword>